<sequence length="122" mass="12545">MEGMEAAVETGMGERVLGVVTKEVTGAGKEGTTEEVTGVGKEGIMTILVKEMEDGTEVASGTVEVLVITEVGIGVMGMEMDGIMEVGMVGMGMVGIEMVTEVAHETRTVEMGTGAVAMGWGE</sequence>
<name>A0A388LCC9_CHABU</name>
<gene>
    <name evidence="1" type="ORF">CBR_g30223</name>
</gene>
<accession>A0A388LCC9</accession>
<dbReference type="Gramene" id="GBG79961">
    <property type="protein sequence ID" value="GBG79961"/>
    <property type="gene ID" value="CBR_g30223"/>
</dbReference>
<organism evidence="1 2">
    <name type="scientific">Chara braunii</name>
    <name type="common">Braun's stonewort</name>
    <dbReference type="NCBI Taxonomy" id="69332"/>
    <lineage>
        <taxon>Eukaryota</taxon>
        <taxon>Viridiplantae</taxon>
        <taxon>Streptophyta</taxon>
        <taxon>Charophyceae</taxon>
        <taxon>Charales</taxon>
        <taxon>Characeae</taxon>
        <taxon>Chara</taxon>
    </lineage>
</organism>
<dbReference type="Proteomes" id="UP000265515">
    <property type="component" value="Unassembled WGS sequence"/>
</dbReference>
<protein>
    <submittedName>
        <fullName evidence="1">Uncharacterized protein</fullName>
    </submittedName>
</protein>
<keyword evidence="2" id="KW-1185">Reference proteome</keyword>
<evidence type="ECO:0000313" key="1">
    <source>
        <dbReference type="EMBL" id="GBG79961.1"/>
    </source>
</evidence>
<reference evidence="1 2" key="1">
    <citation type="journal article" date="2018" name="Cell">
        <title>The Chara Genome: Secondary Complexity and Implications for Plant Terrestrialization.</title>
        <authorList>
            <person name="Nishiyama T."/>
            <person name="Sakayama H."/>
            <person name="Vries J.D."/>
            <person name="Buschmann H."/>
            <person name="Saint-Marcoux D."/>
            <person name="Ullrich K.K."/>
            <person name="Haas F.B."/>
            <person name="Vanderstraeten L."/>
            <person name="Becker D."/>
            <person name="Lang D."/>
            <person name="Vosolsobe S."/>
            <person name="Rombauts S."/>
            <person name="Wilhelmsson P.K.I."/>
            <person name="Janitza P."/>
            <person name="Kern R."/>
            <person name="Heyl A."/>
            <person name="Rumpler F."/>
            <person name="Villalobos L.I.A.C."/>
            <person name="Clay J.M."/>
            <person name="Skokan R."/>
            <person name="Toyoda A."/>
            <person name="Suzuki Y."/>
            <person name="Kagoshima H."/>
            <person name="Schijlen E."/>
            <person name="Tajeshwar N."/>
            <person name="Catarino B."/>
            <person name="Hetherington A.J."/>
            <person name="Saltykova A."/>
            <person name="Bonnot C."/>
            <person name="Breuninger H."/>
            <person name="Symeonidi A."/>
            <person name="Radhakrishnan G.V."/>
            <person name="Van Nieuwerburgh F."/>
            <person name="Deforce D."/>
            <person name="Chang C."/>
            <person name="Karol K.G."/>
            <person name="Hedrich R."/>
            <person name="Ulvskov P."/>
            <person name="Glockner G."/>
            <person name="Delwiche C.F."/>
            <person name="Petrasek J."/>
            <person name="Van de Peer Y."/>
            <person name="Friml J."/>
            <person name="Beilby M."/>
            <person name="Dolan L."/>
            <person name="Kohara Y."/>
            <person name="Sugano S."/>
            <person name="Fujiyama A."/>
            <person name="Delaux P.-M."/>
            <person name="Quint M."/>
            <person name="TheiBen G."/>
            <person name="Hagemann M."/>
            <person name="Harholt J."/>
            <person name="Dunand C."/>
            <person name="Zachgo S."/>
            <person name="Langdale J."/>
            <person name="Maumus F."/>
            <person name="Straeten D.V.D."/>
            <person name="Gould S.B."/>
            <person name="Rensing S.A."/>
        </authorList>
    </citation>
    <scope>NUCLEOTIDE SEQUENCE [LARGE SCALE GENOMIC DNA]</scope>
    <source>
        <strain evidence="1 2">S276</strain>
    </source>
</reference>
<dbReference type="EMBL" id="BFEA01000333">
    <property type="protein sequence ID" value="GBG79961.1"/>
    <property type="molecule type" value="Genomic_DNA"/>
</dbReference>
<dbReference type="AlphaFoldDB" id="A0A388LCC9"/>
<proteinExistence type="predicted"/>
<comment type="caution">
    <text evidence="1">The sequence shown here is derived from an EMBL/GenBank/DDBJ whole genome shotgun (WGS) entry which is preliminary data.</text>
</comment>
<evidence type="ECO:0000313" key="2">
    <source>
        <dbReference type="Proteomes" id="UP000265515"/>
    </source>
</evidence>